<gene>
    <name evidence="15" type="primary">purM</name>
    <name evidence="18" type="ORF">ENL70_00890</name>
</gene>
<name>A0A7C5P762_9BACT</name>
<evidence type="ECO:0000313" key="18">
    <source>
        <dbReference type="EMBL" id="HHI65088.1"/>
    </source>
</evidence>
<dbReference type="InterPro" id="IPR016188">
    <property type="entry name" value="PurM-like_N"/>
</dbReference>
<dbReference type="InterPro" id="IPR036676">
    <property type="entry name" value="PurM-like_C_sf"/>
</dbReference>
<evidence type="ECO:0000256" key="7">
    <source>
        <dbReference type="ARBA" id="ARBA00022598"/>
    </source>
</evidence>
<dbReference type="GO" id="GO:0005524">
    <property type="term" value="F:ATP binding"/>
    <property type="evidence" value="ECO:0007669"/>
    <property type="project" value="UniProtKB-KW"/>
</dbReference>
<evidence type="ECO:0000259" key="17">
    <source>
        <dbReference type="Pfam" id="PF02769"/>
    </source>
</evidence>
<dbReference type="SUPFAM" id="SSF56042">
    <property type="entry name" value="PurM C-terminal domain-like"/>
    <property type="match status" value="1"/>
</dbReference>
<keyword evidence="10 15" id="KW-0067">ATP-binding</keyword>
<evidence type="ECO:0000256" key="11">
    <source>
        <dbReference type="ARBA" id="ARBA00031908"/>
    </source>
</evidence>
<dbReference type="CDD" id="cd02196">
    <property type="entry name" value="PurM"/>
    <property type="match status" value="1"/>
</dbReference>
<evidence type="ECO:0000256" key="10">
    <source>
        <dbReference type="ARBA" id="ARBA00022840"/>
    </source>
</evidence>
<accession>A0A7C5P762</accession>
<dbReference type="GO" id="GO:0006189">
    <property type="term" value="P:'de novo' IMP biosynthetic process"/>
    <property type="evidence" value="ECO:0007669"/>
    <property type="project" value="UniProtKB-UniRule"/>
</dbReference>
<comment type="pathway">
    <text evidence="2 15">Purine metabolism; IMP biosynthesis via de novo pathway; 5-amino-1-(5-phospho-D-ribosyl)imidazole from N(2)-formyl-N(1)-(5-phospho-D-ribosyl)glycinamide: step 2/2.</text>
</comment>
<dbReference type="AlphaFoldDB" id="A0A7C5P762"/>
<dbReference type="Gene3D" id="3.30.1330.10">
    <property type="entry name" value="PurM-like, N-terminal domain"/>
    <property type="match status" value="1"/>
</dbReference>
<comment type="subcellular location">
    <subcellularLocation>
        <location evidence="1 15">Cytoplasm</location>
    </subcellularLocation>
</comment>
<keyword evidence="7 15" id="KW-0436">Ligase</keyword>
<dbReference type="InterPro" id="IPR010918">
    <property type="entry name" value="PurM-like_C_dom"/>
</dbReference>
<protein>
    <recommendedName>
        <fullName evidence="5 15">Phosphoribosylformylglycinamidine cyclo-ligase</fullName>
        <ecNumber evidence="4 15">6.3.3.1</ecNumber>
    </recommendedName>
    <alternativeName>
        <fullName evidence="12 15">AIR synthase</fullName>
    </alternativeName>
    <alternativeName>
        <fullName evidence="13 15">AIRS</fullName>
    </alternativeName>
    <alternativeName>
        <fullName evidence="11 15">Phosphoribosyl-aminoimidazole synthetase</fullName>
    </alternativeName>
</protein>
<dbReference type="HAMAP" id="MF_00741">
    <property type="entry name" value="AIRS"/>
    <property type="match status" value="1"/>
</dbReference>
<evidence type="ECO:0000256" key="5">
    <source>
        <dbReference type="ARBA" id="ARBA00020367"/>
    </source>
</evidence>
<evidence type="ECO:0000256" key="15">
    <source>
        <dbReference type="HAMAP-Rule" id="MF_00741"/>
    </source>
</evidence>
<keyword evidence="8 15" id="KW-0547">Nucleotide-binding</keyword>
<dbReference type="GO" id="GO:0005829">
    <property type="term" value="C:cytosol"/>
    <property type="evidence" value="ECO:0007669"/>
    <property type="project" value="TreeGrafter"/>
</dbReference>
<dbReference type="PANTHER" id="PTHR10520">
    <property type="entry name" value="TRIFUNCTIONAL PURINE BIOSYNTHETIC PROTEIN ADENOSINE-3-RELATED"/>
    <property type="match status" value="1"/>
</dbReference>
<evidence type="ECO:0000256" key="3">
    <source>
        <dbReference type="ARBA" id="ARBA00010280"/>
    </source>
</evidence>
<evidence type="ECO:0000256" key="1">
    <source>
        <dbReference type="ARBA" id="ARBA00004496"/>
    </source>
</evidence>
<dbReference type="NCBIfam" id="TIGR00878">
    <property type="entry name" value="purM"/>
    <property type="match status" value="1"/>
</dbReference>
<comment type="similarity">
    <text evidence="3 15">Belongs to the AIR synthase family.</text>
</comment>
<dbReference type="InterPro" id="IPR036921">
    <property type="entry name" value="PurM-like_N_sf"/>
</dbReference>
<evidence type="ECO:0000256" key="4">
    <source>
        <dbReference type="ARBA" id="ARBA00013047"/>
    </source>
</evidence>
<dbReference type="InterPro" id="IPR004733">
    <property type="entry name" value="PurM_cligase"/>
</dbReference>
<dbReference type="GO" id="GO:0004641">
    <property type="term" value="F:phosphoribosylformylglycinamidine cyclo-ligase activity"/>
    <property type="evidence" value="ECO:0007669"/>
    <property type="project" value="UniProtKB-UniRule"/>
</dbReference>
<evidence type="ECO:0000256" key="6">
    <source>
        <dbReference type="ARBA" id="ARBA00022490"/>
    </source>
</evidence>
<dbReference type="EC" id="6.3.3.1" evidence="4 15"/>
<dbReference type="Gene3D" id="3.90.650.10">
    <property type="entry name" value="PurM-like C-terminal domain"/>
    <property type="match status" value="1"/>
</dbReference>
<reference evidence="18" key="1">
    <citation type="journal article" date="2020" name="mSystems">
        <title>Genome- and Community-Level Interaction Insights into Carbon Utilization and Element Cycling Functions of Hydrothermarchaeota in Hydrothermal Sediment.</title>
        <authorList>
            <person name="Zhou Z."/>
            <person name="Liu Y."/>
            <person name="Xu W."/>
            <person name="Pan J."/>
            <person name="Luo Z.H."/>
            <person name="Li M."/>
        </authorList>
    </citation>
    <scope>NUCLEOTIDE SEQUENCE [LARGE SCALE GENOMIC DNA]</scope>
    <source>
        <strain evidence="18">SpSt-1019</strain>
    </source>
</reference>
<feature type="domain" description="PurM-like N-terminal" evidence="16">
    <location>
        <begin position="56"/>
        <end position="163"/>
    </location>
</feature>
<evidence type="ECO:0000256" key="9">
    <source>
        <dbReference type="ARBA" id="ARBA00022755"/>
    </source>
</evidence>
<proteinExistence type="inferred from homology"/>
<comment type="catalytic activity">
    <reaction evidence="14 15">
        <text>2-formamido-N(1)-(5-O-phospho-beta-D-ribosyl)acetamidine + ATP = 5-amino-1-(5-phospho-beta-D-ribosyl)imidazole + ADP + phosphate + H(+)</text>
        <dbReference type="Rhea" id="RHEA:23032"/>
        <dbReference type="ChEBI" id="CHEBI:15378"/>
        <dbReference type="ChEBI" id="CHEBI:30616"/>
        <dbReference type="ChEBI" id="CHEBI:43474"/>
        <dbReference type="ChEBI" id="CHEBI:137981"/>
        <dbReference type="ChEBI" id="CHEBI:147287"/>
        <dbReference type="ChEBI" id="CHEBI:456216"/>
        <dbReference type="EC" id="6.3.3.1"/>
    </reaction>
</comment>
<evidence type="ECO:0000256" key="12">
    <source>
        <dbReference type="ARBA" id="ARBA00032931"/>
    </source>
</evidence>
<dbReference type="Pfam" id="PF00586">
    <property type="entry name" value="AIRS"/>
    <property type="match status" value="1"/>
</dbReference>
<dbReference type="GO" id="GO:0004637">
    <property type="term" value="F:phosphoribosylamine-glycine ligase activity"/>
    <property type="evidence" value="ECO:0007669"/>
    <property type="project" value="TreeGrafter"/>
</dbReference>
<feature type="domain" description="PurM-like C-terminal" evidence="17">
    <location>
        <begin position="174"/>
        <end position="335"/>
    </location>
</feature>
<dbReference type="EMBL" id="DRUY01000035">
    <property type="protein sequence ID" value="HHI65088.1"/>
    <property type="molecule type" value="Genomic_DNA"/>
</dbReference>
<dbReference type="FunFam" id="3.90.650.10:FF:000011">
    <property type="entry name" value="Phosphoribosylformylglycinamidine cyclo-ligase"/>
    <property type="match status" value="1"/>
</dbReference>
<evidence type="ECO:0000256" key="13">
    <source>
        <dbReference type="ARBA" id="ARBA00033093"/>
    </source>
</evidence>
<evidence type="ECO:0000256" key="8">
    <source>
        <dbReference type="ARBA" id="ARBA00022741"/>
    </source>
</evidence>
<evidence type="ECO:0000256" key="2">
    <source>
        <dbReference type="ARBA" id="ARBA00004686"/>
    </source>
</evidence>
<dbReference type="UniPathway" id="UPA00074">
    <property type="reaction ID" value="UER00129"/>
</dbReference>
<organism evidence="18">
    <name type="scientific">Thermodesulfobium narugense</name>
    <dbReference type="NCBI Taxonomy" id="184064"/>
    <lineage>
        <taxon>Bacteria</taxon>
        <taxon>Pseudomonadati</taxon>
        <taxon>Thermodesulfobiota</taxon>
        <taxon>Thermodesulfobiia</taxon>
        <taxon>Thermodesulfobiales</taxon>
        <taxon>Thermodesulfobiaceae</taxon>
        <taxon>Thermodesulfobium</taxon>
    </lineage>
</organism>
<dbReference type="Pfam" id="PF02769">
    <property type="entry name" value="AIRS_C"/>
    <property type="match status" value="1"/>
</dbReference>
<comment type="caution">
    <text evidence="18">The sequence shown here is derived from an EMBL/GenBank/DDBJ whole genome shotgun (WGS) entry which is preliminary data.</text>
</comment>
<keyword evidence="6 15" id="KW-0963">Cytoplasm</keyword>
<evidence type="ECO:0000256" key="14">
    <source>
        <dbReference type="ARBA" id="ARBA00049057"/>
    </source>
</evidence>
<dbReference type="GO" id="GO:0046084">
    <property type="term" value="P:adenine biosynthetic process"/>
    <property type="evidence" value="ECO:0007669"/>
    <property type="project" value="TreeGrafter"/>
</dbReference>
<keyword evidence="9 15" id="KW-0658">Purine biosynthesis</keyword>
<sequence length="338" mass="37019">MQKKEFTYEESGVSIESANKFVNEIKKITNKAFGSFSESLGDGFAGFYPLDNFGSDFILLSSCDGVGTKVLIAKKANMWSGIGQDLVAMNVNDILVHGGKPLFFLDYIACSKLDSKIALEIVSSIVEALKPTGCVLLGGETAEMPDLYKKGDWDLSGFIVGAVKRTSLLPKNIKSGNILIGLSSNGVHSNGFSLIRKIIKDYKVNILKVTTPEGISLAEELLKPTKVYYSDVYPFIEKGLINGIAHITGGGIEGNLIRILPKNVKAVIKRDFDVPWIFKWISEHGVSENEMYKVFNMGIGMILIVNPSNVDEILRSLGLSAKVIGKIVPSEERRVEFE</sequence>
<dbReference type="SUPFAM" id="SSF55326">
    <property type="entry name" value="PurM N-terminal domain-like"/>
    <property type="match status" value="1"/>
</dbReference>
<dbReference type="PANTHER" id="PTHR10520:SF12">
    <property type="entry name" value="TRIFUNCTIONAL PURINE BIOSYNTHETIC PROTEIN ADENOSINE-3"/>
    <property type="match status" value="1"/>
</dbReference>
<evidence type="ECO:0000259" key="16">
    <source>
        <dbReference type="Pfam" id="PF00586"/>
    </source>
</evidence>